<protein>
    <submittedName>
        <fullName evidence="1">Uncharacterized protein</fullName>
    </submittedName>
</protein>
<gene>
    <name evidence="1" type="ORF">PCON_14164</name>
</gene>
<name>U4LMF3_PYROM</name>
<dbReference type="EMBL" id="HF936022">
    <property type="protein sequence ID" value="CCX33128.1"/>
    <property type="molecule type" value="Genomic_DNA"/>
</dbReference>
<keyword evidence="2" id="KW-1185">Reference proteome</keyword>
<evidence type="ECO:0000313" key="1">
    <source>
        <dbReference type="EMBL" id="CCX33128.1"/>
    </source>
</evidence>
<evidence type="ECO:0000313" key="2">
    <source>
        <dbReference type="Proteomes" id="UP000018144"/>
    </source>
</evidence>
<proteinExistence type="predicted"/>
<dbReference type="AlphaFoldDB" id="U4LMF3"/>
<dbReference type="Proteomes" id="UP000018144">
    <property type="component" value="Unassembled WGS sequence"/>
</dbReference>
<organism evidence="1 2">
    <name type="scientific">Pyronema omphalodes (strain CBS 100304)</name>
    <name type="common">Pyronema confluens</name>
    <dbReference type="NCBI Taxonomy" id="1076935"/>
    <lineage>
        <taxon>Eukaryota</taxon>
        <taxon>Fungi</taxon>
        <taxon>Dikarya</taxon>
        <taxon>Ascomycota</taxon>
        <taxon>Pezizomycotina</taxon>
        <taxon>Pezizomycetes</taxon>
        <taxon>Pezizales</taxon>
        <taxon>Pyronemataceae</taxon>
        <taxon>Pyronema</taxon>
    </lineage>
</organism>
<accession>U4LMF3</accession>
<sequence length="45" mass="4976">MPTCFLQPSSKGSCIIICSNSHGRTHSDPAWIMRVFVPAPKCNKE</sequence>
<reference evidence="1 2" key="1">
    <citation type="journal article" date="2013" name="PLoS Genet.">
        <title>The genome and development-dependent transcriptomes of Pyronema confluens: a window into fungal evolution.</title>
        <authorList>
            <person name="Traeger S."/>
            <person name="Altegoer F."/>
            <person name="Freitag M."/>
            <person name="Gabaldon T."/>
            <person name="Kempken F."/>
            <person name="Kumar A."/>
            <person name="Marcet-Houben M."/>
            <person name="Poggeler S."/>
            <person name="Stajich J.E."/>
            <person name="Nowrousian M."/>
        </authorList>
    </citation>
    <scope>NUCLEOTIDE SEQUENCE [LARGE SCALE GENOMIC DNA]</scope>
    <source>
        <strain evidence="2">CBS 100304</strain>
        <tissue evidence="1">Vegetative mycelium</tissue>
    </source>
</reference>